<gene>
    <name evidence="3" type="ORF">L798_03571</name>
</gene>
<sequence length="103" mass="11719">MLLLYGAHREKPGFMVPYLIVCQLGIGLLVIITAIIGFSEIFRLFIVGLGIIMAGSTLVVIASYLWLVKYSFYRKLIERDRRSRVQKDEVPTEKPTTEQETLA</sequence>
<reference evidence="3 4" key="1">
    <citation type="journal article" date="2014" name="Nat. Commun.">
        <title>Molecular traces of alternative social organization in a termite genome.</title>
        <authorList>
            <person name="Terrapon N."/>
            <person name="Li C."/>
            <person name="Robertson H.M."/>
            <person name="Ji L."/>
            <person name="Meng X."/>
            <person name="Booth W."/>
            <person name="Chen Z."/>
            <person name="Childers C.P."/>
            <person name="Glastad K.M."/>
            <person name="Gokhale K."/>
            <person name="Gowin J."/>
            <person name="Gronenberg W."/>
            <person name="Hermansen R.A."/>
            <person name="Hu H."/>
            <person name="Hunt B.G."/>
            <person name="Huylmans A.K."/>
            <person name="Khalil S.M."/>
            <person name="Mitchell R.D."/>
            <person name="Munoz-Torres M.C."/>
            <person name="Mustard J.A."/>
            <person name="Pan H."/>
            <person name="Reese J.T."/>
            <person name="Scharf M.E."/>
            <person name="Sun F."/>
            <person name="Vogel H."/>
            <person name="Xiao J."/>
            <person name="Yang W."/>
            <person name="Yang Z."/>
            <person name="Yang Z."/>
            <person name="Zhou J."/>
            <person name="Zhu J."/>
            <person name="Brent C.S."/>
            <person name="Elsik C.G."/>
            <person name="Goodisman M.A."/>
            <person name="Liberles D.A."/>
            <person name="Roe R.M."/>
            <person name="Vargo E.L."/>
            <person name="Vilcinskas A."/>
            <person name="Wang J."/>
            <person name="Bornberg-Bauer E."/>
            <person name="Korb J."/>
            <person name="Zhang G."/>
            <person name="Liebig J."/>
        </authorList>
    </citation>
    <scope>NUCLEOTIDE SEQUENCE [LARGE SCALE GENOMIC DNA]</scope>
    <source>
        <tissue evidence="3">Whole organism</tissue>
    </source>
</reference>
<proteinExistence type="predicted"/>
<dbReference type="Proteomes" id="UP000027135">
    <property type="component" value="Unassembled WGS sequence"/>
</dbReference>
<accession>A0A067QT07</accession>
<name>A0A067QT07_ZOONE</name>
<evidence type="ECO:0000313" key="3">
    <source>
        <dbReference type="EMBL" id="KDR06597.1"/>
    </source>
</evidence>
<evidence type="ECO:0000256" key="1">
    <source>
        <dbReference type="SAM" id="MobiDB-lite"/>
    </source>
</evidence>
<keyword evidence="2" id="KW-0812">Transmembrane</keyword>
<keyword evidence="2" id="KW-1133">Transmembrane helix</keyword>
<feature type="compositionally biased region" description="Basic and acidic residues" evidence="1">
    <location>
        <begin position="82"/>
        <end position="97"/>
    </location>
</feature>
<organism evidence="3 4">
    <name type="scientific">Zootermopsis nevadensis</name>
    <name type="common">Dampwood termite</name>
    <dbReference type="NCBI Taxonomy" id="136037"/>
    <lineage>
        <taxon>Eukaryota</taxon>
        <taxon>Metazoa</taxon>
        <taxon>Ecdysozoa</taxon>
        <taxon>Arthropoda</taxon>
        <taxon>Hexapoda</taxon>
        <taxon>Insecta</taxon>
        <taxon>Pterygota</taxon>
        <taxon>Neoptera</taxon>
        <taxon>Polyneoptera</taxon>
        <taxon>Dictyoptera</taxon>
        <taxon>Blattodea</taxon>
        <taxon>Blattoidea</taxon>
        <taxon>Termitoidae</taxon>
        <taxon>Termopsidae</taxon>
        <taxon>Zootermopsis</taxon>
    </lineage>
</organism>
<keyword evidence="4" id="KW-1185">Reference proteome</keyword>
<dbReference type="InParanoid" id="A0A067QT07"/>
<dbReference type="AlphaFoldDB" id="A0A067QT07"/>
<protein>
    <submittedName>
        <fullName evidence="3">Uncharacterized protein</fullName>
    </submittedName>
</protein>
<keyword evidence="2" id="KW-0472">Membrane</keyword>
<dbReference type="EMBL" id="KK853575">
    <property type="protein sequence ID" value="KDR06597.1"/>
    <property type="molecule type" value="Genomic_DNA"/>
</dbReference>
<evidence type="ECO:0000313" key="4">
    <source>
        <dbReference type="Proteomes" id="UP000027135"/>
    </source>
</evidence>
<feature type="transmembrane region" description="Helical" evidence="2">
    <location>
        <begin position="44"/>
        <end position="67"/>
    </location>
</feature>
<evidence type="ECO:0000256" key="2">
    <source>
        <dbReference type="SAM" id="Phobius"/>
    </source>
</evidence>
<feature type="transmembrane region" description="Helical" evidence="2">
    <location>
        <begin position="12"/>
        <end position="38"/>
    </location>
</feature>
<feature type="region of interest" description="Disordered" evidence="1">
    <location>
        <begin position="82"/>
        <end position="103"/>
    </location>
</feature>